<keyword evidence="3" id="KW-1185">Reference proteome</keyword>
<comment type="caution">
    <text evidence="2">The sequence shown here is derived from an EMBL/GenBank/DDBJ whole genome shotgun (WGS) entry which is preliminary data.</text>
</comment>
<feature type="compositionally biased region" description="Polar residues" evidence="1">
    <location>
        <begin position="46"/>
        <end position="57"/>
    </location>
</feature>
<evidence type="ECO:0000256" key="1">
    <source>
        <dbReference type="SAM" id="MobiDB-lite"/>
    </source>
</evidence>
<dbReference type="AlphaFoldDB" id="A0AAW1RCU4"/>
<feature type="region of interest" description="Disordered" evidence="1">
    <location>
        <begin position="444"/>
        <end position="468"/>
    </location>
</feature>
<feature type="region of interest" description="Disordered" evidence="1">
    <location>
        <begin position="82"/>
        <end position="110"/>
    </location>
</feature>
<protein>
    <submittedName>
        <fullName evidence="2">Uncharacterized protein</fullName>
    </submittedName>
</protein>
<organism evidence="2 3">
    <name type="scientific">Apatococcus lobatus</name>
    <dbReference type="NCBI Taxonomy" id="904363"/>
    <lineage>
        <taxon>Eukaryota</taxon>
        <taxon>Viridiplantae</taxon>
        <taxon>Chlorophyta</taxon>
        <taxon>core chlorophytes</taxon>
        <taxon>Trebouxiophyceae</taxon>
        <taxon>Chlorellales</taxon>
        <taxon>Chlorellaceae</taxon>
        <taxon>Apatococcus</taxon>
    </lineage>
</organism>
<feature type="region of interest" description="Disordered" evidence="1">
    <location>
        <begin position="389"/>
        <end position="417"/>
    </location>
</feature>
<name>A0AAW1RCU4_9CHLO</name>
<evidence type="ECO:0000313" key="3">
    <source>
        <dbReference type="Proteomes" id="UP001438707"/>
    </source>
</evidence>
<reference evidence="2 3" key="1">
    <citation type="journal article" date="2024" name="Nat. Commun.">
        <title>Phylogenomics reveals the evolutionary origins of lichenization in chlorophyte algae.</title>
        <authorList>
            <person name="Puginier C."/>
            <person name="Libourel C."/>
            <person name="Otte J."/>
            <person name="Skaloud P."/>
            <person name="Haon M."/>
            <person name="Grisel S."/>
            <person name="Petersen M."/>
            <person name="Berrin J.G."/>
            <person name="Delaux P.M."/>
            <person name="Dal Grande F."/>
            <person name="Keller J."/>
        </authorList>
    </citation>
    <scope>NUCLEOTIDE SEQUENCE [LARGE SCALE GENOMIC DNA]</scope>
    <source>
        <strain evidence="2 3">SAG 2145</strain>
    </source>
</reference>
<dbReference type="Proteomes" id="UP001438707">
    <property type="component" value="Unassembled WGS sequence"/>
</dbReference>
<accession>A0AAW1RCU4</accession>
<feature type="region of interest" description="Disordered" evidence="1">
    <location>
        <begin position="1"/>
        <end position="65"/>
    </location>
</feature>
<feature type="region of interest" description="Disordered" evidence="1">
    <location>
        <begin position="339"/>
        <end position="366"/>
    </location>
</feature>
<gene>
    <name evidence="2" type="ORF">WJX74_005221</name>
</gene>
<feature type="compositionally biased region" description="Polar residues" evidence="1">
    <location>
        <begin position="389"/>
        <end position="405"/>
    </location>
</feature>
<evidence type="ECO:0000313" key="2">
    <source>
        <dbReference type="EMBL" id="KAK9831667.1"/>
    </source>
</evidence>
<feature type="compositionally biased region" description="Gly residues" evidence="1">
    <location>
        <begin position="455"/>
        <end position="464"/>
    </location>
</feature>
<sequence>MPARGGAGLWPPFGSSSPRPAGTAVATVPACQTPSAAGAAWRWPGSGSSTNPAQHTRPTVEAGSVTAVDGWKQACSYDAYEDRDTATEDEVENAPDKEQDAARAQSPGADTCEVDVPLRQVGCAAASLQVDAPTGARQVWNQMLEATAHGDRQKLQPASQKCIAPAKRPAATPVCHPGVRAWGPADSQSQRAGATSALSLSIEKGAAVTDRISSGLAASIPHPPSSTTPAVDLERTSCVSAHPALITSGQALNTSRGAAEVHRLQRLPANHLAHDAGGSLVPAEPGSIISHGKAAASAVGIEAVRPSQPRPVILGGSLVHSKANVVAVSMTAMSGHQPFPVASGAGQGAGQAAGAPKRPQESGTTAATVDDASFGTCMHVHSNCGGPSITSQAHATLDSNPQPTSHGGGSGCNETPSRAANTAAIRPCHPGLVACKVSRPGHDLTPHSEAAAPAGGQGKEGSGIGESPPAWFASGAHLHAGVGLLQCYMQHPPGDAARDQLWACSCGLSAASLMAMPPRHLREHWLLTLQREFEAATERRPNQQTLAALRNRRDVLENLCDQLCLKLATVFRADLLTGM</sequence>
<proteinExistence type="predicted"/>
<dbReference type="EMBL" id="JALJOS010000013">
    <property type="protein sequence ID" value="KAK9831667.1"/>
    <property type="molecule type" value="Genomic_DNA"/>
</dbReference>